<dbReference type="EMBL" id="BMAV01018550">
    <property type="protein sequence ID" value="GFY70985.1"/>
    <property type="molecule type" value="Genomic_DNA"/>
</dbReference>
<evidence type="ECO:0000313" key="1">
    <source>
        <dbReference type="EMBL" id="GFY70985.1"/>
    </source>
</evidence>
<gene>
    <name evidence="1" type="primary">NCL1_30669</name>
    <name evidence="1" type="ORF">TNIN_221841</name>
</gene>
<dbReference type="OrthoDB" id="10324998at2759"/>
<organism evidence="1 2">
    <name type="scientific">Trichonephila inaurata madagascariensis</name>
    <dbReference type="NCBI Taxonomy" id="2747483"/>
    <lineage>
        <taxon>Eukaryota</taxon>
        <taxon>Metazoa</taxon>
        <taxon>Ecdysozoa</taxon>
        <taxon>Arthropoda</taxon>
        <taxon>Chelicerata</taxon>
        <taxon>Arachnida</taxon>
        <taxon>Araneae</taxon>
        <taxon>Araneomorphae</taxon>
        <taxon>Entelegynae</taxon>
        <taxon>Araneoidea</taxon>
        <taxon>Nephilidae</taxon>
        <taxon>Trichonephila</taxon>
        <taxon>Trichonephila inaurata</taxon>
    </lineage>
</organism>
<accession>A0A8X7CMC1</accession>
<dbReference type="Proteomes" id="UP000886998">
    <property type="component" value="Unassembled WGS sequence"/>
</dbReference>
<name>A0A8X7CMC1_9ARAC</name>
<sequence length="103" mass="11582">MCGTPMITDLFAFIVGDQATWFVTAVNDKLFSIHTEAAKQPTVSYHPLTCPLRNAAGKQLEHHHLFQTGEDYQYATIDHPLPMADVVPAAETRKTKCDNLPWR</sequence>
<protein>
    <submittedName>
        <fullName evidence="1">Uncharacterized protein</fullName>
    </submittedName>
</protein>
<evidence type="ECO:0000313" key="2">
    <source>
        <dbReference type="Proteomes" id="UP000886998"/>
    </source>
</evidence>
<comment type="caution">
    <text evidence="1">The sequence shown here is derived from an EMBL/GenBank/DDBJ whole genome shotgun (WGS) entry which is preliminary data.</text>
</comment>
<proteinExistence type="predicted"/>
<reference evidence="1" key="1">
    <citation type="submission" date="2020-08" db="EMBL/GenBank/DDBJ databases">
        <title>Multicomponent nature underlies the extraordinary mechanical properties of spider dragline silk.</title>
        <authorList>
            <person name="Kono N."/>
            <person name="Nakamura H."/>
            <person name="Mori M."/>
            <person name="Yoshida Y."/>
            <person name="Ohtoshi R."/>
            <person name="Malay A.D."/>
            <person name="Moran D.A.P."/>
            <person name="Tomita M."/>
            <person name="Numata K."/>
            <person name="Arakawa K."/>
        </authorList>
    </citation>
    <scope>NUCLEOTIDE SEQUENCE</scope>
</reference>
<keyword evidence="2" id="KW-1185">Reference proteome</keyword>
<dbReference type="AlphaFoldDB" id="A0A8X7CMC1"/>